<accession>A0A5M4AZ72</accession>
<dbReference type="GO" id="GO:0005737">
    <property type="term" value="C:cytoplasm"/>
    <property type="evidence" value="ECO:0007669"/>
    <property type="project" value="TreeGrafter"/>
</dbReference>
<evidence type="ECO:0000313" key="6">
    <source>
        <dbReference type="Proteomes" id="UP000391834"/>
    </source>
</evidence>
<evidence type="ECO:0000313" key="5">
    <source>
        <dbReference type="EMBL" id="GET33200.1"/>
    </source>
</evidence>
<keyword evidence="6" id="KW-1185">Reference proteome</keyword>
<proteinExistence type="inferred from homology"/>
<dbReference type="InterPro" id="IPR015421">
    <property type="entry name" value="PyrdxlP-dep_Trfase_major"/>
</dbReference>
<dbReference type="Gene3D" id="3.90.1150.10">
    <property type="entry name" value="Aspartate Aminotransferase, domain 1"/>
    <property type="match status" value="1"/>
</dbReference>
<dbReference type="AlphaFoldDB" id="A0A5M4AZ72"/>
<dbReference type="InterPro" id="IPR015422">
    <property type="entry name" value="PyrdxlP-dep_Trfase_small"/>
</dbReference>
<dbReference type="Gene3D" id="3.40.640.10">
    <property type="entry name" value="Type I PLP-dependent aspartate aminotransferase-like (Major domain)"/>
    <property type="match status" value="1"/>
</dbReference>
<dbReference type="FunFam" id="3.40.640.10:FF:000046">
    <property type="entry name" value="Cystathionine gamma-lyase"/>
    <property type="match status" value="1"/>
</dbReference>
<sequence>MGNKKFDPATRIQRLENFGEFGGVNPSITDSSTFTFMDAKTMLDTFHGETEGCFLYSRHWNPSNKALSDAIAAMEGTEGAWVTGSGMSAITTVLLQLCNAGDHIITSVTTYGGTYAFLKNYLPKFNIDVTFVNISDLESVEAAVRPNTKLIYTESVTNPMLQVSDIPKLSKIAKQHDIQLVVDNTFTPMILSPYNLGADIVVYSMTKFINGKNDGVAGAICASNEFIAAISDVNDGTAMLLGPVLDPMRSSSILKNLHTLHVRMMQHSKNALYLAKRFREIGLKFSYPGLPEHPDHELMNSIRNEEFGYGGMIAIDMETAERAASLMELMQQRGVGYHAVSLGYFKTLFSNSGKSTSSEVPEDVQLAMGMSPGLVRFSVGLDHDIESTFDLIHSCLKDLKFV</sequence>
<dbReference type="OrthoDB" id="9803729at2"/>
<name>A0A5M4AZ72_9BACT</name>
<dbReference type="GO" id="GO:0016846">
    <property type="term" value="F:carbon-sulfur lyase activity"/>
    <property type="evidence" value="ECO:0007669"/>
    <property type="project" value="TreeGrafter"/>
</dbReference>
<gene>
    <name evidence="5" type="ORF">PbJCM13498_20630</name>
</gene>
<feature type="modified residue" description="N6-(pyridoxal phosphate)lysine" evidence="3">
    <location>
        <position position="207"/>
    </location>
</feature>
<dbReference type="Pfam" id="PF01053">
    <property type="entry name" value="Cys_Met_Meta_PP"/>
    <property type="match status" value="1"/>
</dbReference>
<dbReference type="GO" id="GO:0030170">
    <property type="term" value="F:pyridoxal phosphate binding"/>
    <property type="evidence" value="ECO:0007669"/>
    <property type="project" value="InterPro"/>
</dbReference>
<comment type="cofactor">
    <cofactor evidence="1 4">
        <name>pyridoxal 5'-phosphate</name>
        <dbReference type="ChEBI" id="CHEBI:597326"/>
    </cofactor>
</comment>
<dbReference type="PIRSF" id="PIRSF001434">
    <property type="entry name" value="CGS"/>
    <property type="match status" value="1"/>
</dbReference>
<dbReference type="EMBL" id="BLAX01000001">
    <property type="protein sequence ID" value="GET33200.1"/>
    <property type="molecule type" value="Genomic_DNA"/>
</dbReference>
<keyword evidence="5" id="KW-0456">Lyase</keyword>
<comment type="similarity">
    <text evidence="4">Belongs to the trans-sulfuration enzymes family.</text>
</comment>
<dbReference type="Proteomes" id="UP000391834">
    <property type="component" value="Unassembled WGS sequence"/>
</dbReference>
<dbReference type="RefSeq" id="WP_025865695.1">
    <property type="nucleotide sequence ID" value="NZ_BLAX01000001.1"/>
</dbReference>
<organism evidence="5 6">
    <name type="scientific">Prolixibacter bellariivorans</name>
    <dbReference type="NCBI Taxonomy" id="314319"/>
    <lineage>
        <taxon>Bacteria</taxon>
        <taxon>Pseudomonadati</taxon>
        <taxon>Bacteroidota</taxon>
        <taxon>Bacteroidia</taxon>
        <taxon>Marinilabiliales</taxon>
        <taxon>Prolixibacteraceae</taxon>
        <taxon>Prolixibacter</taxon>
    </lineage>
</organism>
<evidence type="ECO:0000256" key="2">
    <source>
        <dbReference type="ARBA" id="ARBA00022898"/>
    </source>
</evidence>
<dbReference type="PANTHER" id="PTHR11808">
    <property type="entry name" value="TRANS-SULFURATION ENZYME FAMILY MEMBER"/>
    <property type="match status" value="1"/>
</dbReference>
<evidence type="ECO:0000256" key="1">
    <source>
        <dbReference type="ARBA" id="ARBA00001933"/>
    </source>
</evidence>
<protein>
    <submittedName>
        <fullName evidence="5">Cystathionine beta-lyase</fullName>
    </submittedName>
</protein>
<dbReference type="PANTHER" id="PTHR11808:SF80">
    <property type="entry name" value="CYSTATHIONINE GAMMA-LYASE"/>
    <property type="match status" value="1"/>
</dbReference>
<evidence type="ECO:0000256" key="3">
    <source>
        <dbReference type="PIRSR" id="PIRSR001434-2"/>
    </source>
</evidence>
<evidence type="ECO:0000256" key="4">
    <source>
        <dbReference type="RuleBase" id="RU362118"/>
    </source>
</evidence>
<dbReference type="InterPro" id="IPR015424">
    <property type="entry name" value="PyrdxlP-dep_Trfase"/>
</dbReference>
<dbReference type="GO" id="GO:0019346">
    <property type="term" value="P:transsulfuration"/>
    <property type="evidence" value="ECO:0007669"/>
    <property type="project" value="InterPro"/>
</dbReference>
<dbReference type="InterPro" id="IPR000277">
    <property type="entry name" value="Cys/Met-Metab_PyrdxlP-dep_enz"/>
</dbReference>
<reference evidence="5 6" key="1">
    <citation type="submission" date="2019-10" db="EMBL/GenBank/DDBJ databases">
        <title>Prolixibacter strains distinguished by the presence of nitrate reductase genes were adept at nitrate-dependent anaerobic corrosion of metallic iron and carbon steel.</title>
        <authorList>
            <person name="Iino T."/>
            <person name="Shono N."/>
            <person name="Ito K."/>
            <person name="Nakamura R."/>
            <person name="Sueoka K."/>
            <person name="Harayama S."/>
            <person name="Ohkuma M."/>
        </authorList>
    </citation>
    <scope>NUCLEOTIDE SEQUENCE [LARGE SCALE GENOMIC DNA]</scope>
    <source>
        <strain evidence="5 6">JCM 13498</strain>
    </source>
</reference>
<dbReference type="SUPFAM" id="SSF53383">
    <property type="entry name" value="PLP-dependent transferases"/>
    <property type="match status" value="1"/>
</dbReference>
<keyword evidence="2 3" id="KW-0663">Pyridoxal phosphate</keyword>
<comment type="caution">
    <text evidence="5">The sequence shown here is derived from an EMBL/GenBank/DDBJ whole genome shotgun (WGS) entry which is preliminary data.</text>
</comment>